<dbReference type="STRING" id="326427.Cagg_0884"/>
<keyword evidence="3" id="KW-1185">Reference proteome</keyword>
<feature type="transmembrane region" description="Helical" evidence="1">
    <location>
        <begin position="569"/>
        <end position="598"/>
    </location>
</feature>
<evidence type="ECO:0000256" key="1">
    <source>
        <dbReference type="SAM" id="Phobius"/>
    </source>
</evidence>
<reference evidence="2" key="1">
    <citation type="submission" date="2008-12" db="EMBL/GenBank/DDBJ databases">
        <title>Complete sequence of Chloroflexus aggregans DSM 9485.</title>
        <authorList>
            <consortium name="US DOE Joint Genome Institute"/>
            <person name="Lucas S."/>
            <person name="Copeland A."/>
            <person name="Lapidus A."/>
            <person name="Glavina del Rio T."/>
            <person name="Dalin E."/>
            <person name="Tice H."/>
            <person name="Pitluck S."/>
            <person name="Foster B."/>
            <person name="Larimer F."/>
            <person name="Land M."/>
            <person name="Hauser L."/>
            <person name="Kyrpides N."/>
            <person name="Mikhailova N."/>
            <person name="Bryant D."/>
            <person name="Richardson P."/>
        </authorList>
    </citation>
    <scope>NUCLEOTIDE SEQUENCE</scope>
    <source>
        <strain evidence="2">DSM 9485</strain>
    </source>
</reference>
<dbReference type="eggNOG" id="COG1287">
    <property type="taxonomic scope" value="Bacteria"/>
</dbReference>
<protein>
    <submittedName>
        <fullName evidence="2">Uncharacterized protein</fullName>
    </submittedName>
</protein>
<dbReference type="OrthoDB" id="135840at2"/>
<feature type="transmembrane region" description="Helical" evidence="1">
    <location>
        <begin position="326"/>
        <end position="348"/>
    </location>
</feature>
<dbReference type="HOGENOM" id="CLU_354023_0_0_0"/>
<gene>
    <name evidence="2" type="ordered locus">Cagg_0884</name>
</gene>
<feature type="transmembrane region" description="Helical" evidence="1">
    <location>
        <begin position="294"/>
        <end position="314"/>
    </location>
</feature>
<proteinExistence type="predicted"/>
<keyword evidence="1" id="KW-1133">Transmembrane helix</keyword>
<evidence type="ECO:0000313" key="2">
    <source>
        <dbReference type="EMBL" id="ACL23803.1"/>
    </source>
</evidence>
<feature type="transmembrane region" description="Helical" evidence="1">
    <location>
        <begin position="540"/>
        <end position="557"/>
    </location>
</feature>
<dbReference type="KEGG" id="cag:Cagg_0884"/>
<name>B8G5U2_CHLAD</name>
<feature type="transmembrane region" description="Helical" evidence="1">
    <location>
        <begin position="515"/>
        <end position="534"/>
    </location>
</feature>
<accession>B8G5U2</accession>
<dbReference type="AlphaFoldDB" id="B8G5U2"/>
<feature type="transmembrane region" description="Helical" evidence="1">
    <location>
        <begin position="687"/>
        <end position="705"/>
    </location>
</feature>
<feature type="transmembrane region" description="Helical" evidence="1">
    <location>
        <begin position="354"/>
        <end position="371"/>
    </location>
</feature>
<keyword evidence="1" id="KW-0472">Membrane</keyword>
<feature type="transmembrane region" description="Helical" evidence="1">
    <location>
        <begin position="765"/>
        <end position="785"/>
    </location>
</feature>
<feature type="transmembrane region" description="Helical" evidence="1">
    <location>
        <begin position="267"/>
        <end position="288"/>
    </location>
</feature>
<keyword evidence="1" id="KW-0812">Transmembrane</keyword>
<feature type="transmembrane region" description="Helical" evidence="1">
    <location>
        <begin position="740"/>
        <end position="759"/>
    </location>
</feature>
<feature type="transmembrane region" description="Helical" evidence="1">
    <location>
        <begin position="25"/>
        <end position="46"/>
    </location>
</feature>
<feature type="transmembrane region" description="Helical" evidence="1">
    <location>
        <begin position="383"/>
        <end position="404"/>
    </location>
</feature>
<dbReference type="EMBL" id="CP001337">
    <property type="protein sequence ID" value="ACL23803.1"/>
    <property type="molecule type" value="Genomic_DNA"/>
</dbReference>
<sequence length="795" mass="87742">MASSLIKRINLRTVAVSQVHRLPGVTIPALWLAMITVVTLFAGYAVRPVVTVDIGDNRDGAFLVNFNGREIDAAGGYERFEWPAGASTVTVPGGRKGVWLARITARPDADPIILQRESAAVVNGVRLEMPRRSGTEMFVKIPAQIAAAPTLTFELVSPLVGGEAPPPGVPLAVELAPARTYRWSADESQIVFLRLGQGNWIVRLDAVVAHPDGSPVNARISANGVELARLLEQAQLRRIQILIPATLMNGGDLNLTLQADPFRDPRLLGVLVADVSVVPAASPVLTTIAPPPVALGFGLFTVLGMFACLALLTADVQRRWYLDATGWAAVGLTLAVAVAGWALVVYRFPSGQMIDRLAALTVLSLLITVVMRPLTRWLLRQTGAVVTAEFGAALLIVFLVGFWLKAIGMLYPYYVGIDVFWHMDKARRIIYDGALPLYYSVNSPLNETTMPVAEWGRNPPVIPYSPWFHILATGYAIFPWPMELTANVVSLLMDMSRVVLIAAIALKAGLSQRTALLAAITYAVLPVTYLLHIWGNVPTAAGLWLNLLVQTAILLAWDRLGEWKVQLWFVPLLVLAFLVYTVTGVFTGVFLVCLTVLIWLNGRRGPEWRALLPGLKPLWLTAGAAIGLAIAIYYGQYFQPIVERTIPYMMTVFTRGPETVGVSRPPFHEYLWSFVPHLGYHIWPNHYLYYGLAIPLIFFIPGYWMMRTKPLLWLVVSAWGTVALLFLIAGYRISMVDKQLFYLIPVICLAWAIMADRLWERWAGRLFVLATLALSLGSALWLWVYRISISPVQGN</sequence>
<feature type="transmembrane region" description="Helical" evidence="1">
    <location>
        <begin position="711"/>
        <end position="733"/>
    </location>
</feature>
<dbReference type="Proteomes" id="UP000002508">
    <property type="component" value="Chromosome"/>
</dbReference>
<evidence type="ECO:0000313" key="3">
    <source>
        <dbReference type="Proteomes" id="UP000002508"/>
    </source>
</evidence>
<organism evidence="2 3">
    <name type="scientific">Chloroflexus aggregans (strain MD-66 / DSM 9485)</name>
    <dbReference type="NCBI Taxonomy" id="326427"/>
    <lineage>
        <taxon>Bacteria</taxon>
        <taxon>Bacillati</taxon>
        <taxon>Chloroflexota</taxon>
        <taxon>Chloroflexia</taxon>
        <taxon>Chloroflexales</taxon>
        <taxon>Chloroflexineae</taxon>
        <taxon>Chloroflexaceae</taxon>
        <taxon>Chloroflexus</taxon>
    </lineage>
</organism>
<feature type="transmembrane region" description="Helical" evidence="1">
    <location>
        <begin position="618"/>
        <end position="635"/>
    </location>
</feature>